<dbReference type="OrthoDB" id="6615450at2759"/>
<reference evidence="1 2" key="1">
    <citation type="submission" date="2014-07" db="EMBL/GenBank/DDBJ databases">
        <title>Genomic and transcriptomic analysis on Apis cerana provide comprehensive insights into honey bee biology.</title>
        <authorList>
            <person name="Diao Q."/>
            <person name="Sun L."/>
            <person name="Zheng H."/>
            <person name="Zheng H."/>
            <person name="Xu S."/>
            <person name="Wang S."/>
            <person name="Zeng Z."/>
            <person name="Hu F."/>
            <person name="Su S."/>
            <person name="Wu J."/>
        </authorList>
    </citation>
    <scope>NUCLEOTIDE SEQUENCE [LARGE SCALE GENOMIC DNA]</scope>
    <source>
        <tissue evidence="1">Pupae without intestine</tissue>
    </source>
</reference>
<sequence length="235" mass="26643">MDSRSGMHHGNKKIMGKWYVVEVLEHKVDPSKPNGSYKVNSCPIVKLRAVENTSKYFSSLRLLWTEEIGDLEYTFRIPDVSRKPGFWISTSVQNARFELKNESEPIDGIPDSLDSGTLVERGYKQFSGNVHVMKAVASDMVLTFCSRNPDNQLYSLLLSREHILQKSDKRGVHNLLGRRGLKIVNIRETCMNNAAWRRGSFDLIGWLALIGVLSSDADKYAKEESRELGCSVDNF</sequence>
<evidence type="ECO:0008006" key="3">
    <source>
        <dbReference type="Google" id="ProtNLM"/>
    </source>
</evidence>
<keyword evidence="2" id="KW-1185">Reference proteome</keyword>
<name>A0A2A3ERN1_APICC</name>
<dbReference type="SUPFAM" id="SSF50814">
    <property type="entry name" value="Lipocalins"/>
    <property type="match status" value="1"/>
</dbReference>
<dbReference type="EMBL" id="KZ288193">
    <property type="protein sequence ID" value="PBC34164.1"/>
    <property type="molecule type" value="Genomic_DNA"/>
</dbReference>
<evidence type="ECO:0000313" key="1">
    <source>
        <dbReference type="EMBL" id="PBC34164.1"/>
    </source>
</evidence>
<dbReference type="AlphaFoldDB" id="A0A2A3ERN1"/>
<dbReference type="InterPro" id="IPR012674">
    <property type="entry name" value="Calycin"/>
</dbReference>
<gene>
    <name evidence="1" type="ORF">APICC_07600</name>
</gene>
<proteinExistence type="predicted"/>
<protein>
    <recommendedName>
        <fullName evidence="3">Apolipoprotein D</fullName>
    </recommendedName>
</protein>
<accession>A0A2A3ERN1</accession>
<evidence type="ECO:0000313" key="2">
    <source>
        <dbReference type="Proteomes" id="UP000242457"/>
    </source>
</evidence>
<organism evidence="1 2">
    <name type="scientific">Apis cerana cerana</name>
    <name type="common">Oriental honeybee</name>
    <dbReference type="NCBI Taxonomy" id="94128"/>
    <lineage>
        <taxon>Eukaryota</taxon>
        <taxon>Metazoa</taxon>
        <taxon>Ecdysozoa</taxon>
        <taxon>Arthropoda</taxon>
        <taxon>Hexapoda</taxon>
        <taxon>Insecta</taxon>
        <taxon>Pterygota</taxon>
        <taxon>Neoptera</taxon>
        <taxon>Endopterygota</taxon>
        <taxon>Hymenoptera</taxon>
        <taxon>Apocrita</taxon>
        <taxon>Aculeata</taxon>
        <taxon>Apoidea</taxon>
        <taxon>Anthophila</taxon>
        <taxon>Apidae</taxon>
        <taxon>Apis</taxon>
    </lineage>
</organism>
<dbReference type="Proteomes" id="UP000242457">
    <property type="component" value="Unassembled WGS sequence"/>
</dbReference>